<dbReference type="GO" id="GO:0000724">
    <property type="term" value="P:double-strand break repair via homologous recombination"/>
    <property type="evidence" value="ECO:0007669"/>
    <property type="project" value="TreeGrafter"/>
</dbReference>
<dbReference type="Gene3D" id="2.40.50.140">
    <property type="entry name" value="Nucleic acid-binding proteins"/>
    <property type="match status" value="1"/>
</dbReference>
<dbReference type="EMBL" id="GFDL01012007">
    <property type="protein sequence ID" value="JAV23038.1"/>
    <property type="molecule type" value="Transcribed_RNA"/>
</dbReference>
<dbReference type="CDD" id="cd04479">
    <property type="entry name" value="RPA3"/>
    <property type="match status" value="1"/>
</dbReference>
<dbReference type="GO" id="GO:0003684">
    <property type="term" value="F:damaged DNA binding"/>
    <property type="evidence" value="ECO:0007669"/>
    <property type="project" value="TreeGrafter"/>
</dbReference>
<dbReference type="GO" id="GO:0006298">
    <property type="term" value="P:mismatch repair"/>
    <property type="evidence" value="ECO:0007669"/>
    <property type="project" value="TreeGrafter"/>
</dbReference>
<dbReference type="GO" id="GO:0006260">
    <property type="term" value="P:DNA replication"/>
    <property type="evidence" value="ECO:0007669"/>
    <property type="project" value="InterPro"/>
</dbReference>
<evidence type="ECO:0000313" key="4">
    <source>
        <dbReference type="EMBL" id="JAV23038.1"/>
    </source>
</evidence>
<keyword evidence="3" id="KW-0539">Nucleus</keyword>
<dbReference type="PANTHER" id="PTHR15114">
    <property type="entry name" value="REPLICATION PROTEIN A3"/>
    <property type="match status" value="1"/>
</dbReference>
<dbReference type="AlphaFoldDB" id="A0A1Q3F6D9"/>
<sequence>MDFEPRTIVNGAQLKHHPGKPVSIHLFVDRAETDGRSFTGKSTDGLSIQVMLAQPLSELLHGWVEVIGMAGSNDSVRCKEIITYKETEESAFDAFGHDALCTFLANCKDIFQMS</sequence>
<evidence type="ECO:0000256" key="1">
    <source>
        <dbReference type="ARBA" id="ARBA00004123"/>
    </source>
</evidence>
<dbReference type="GO" id="GO:0006289">
    <property type="term" value="P:nucleotide-excision repair"/>
    <property type="evidence" value="ECO:0007669"/>
    <property type="project" value="TreeGrafter"/>
</dbReference>
<dbReference type="GO" id="GO:0006284">
    <property type="term" value="P:base-excision repair"/>
    <property type="evidence" value="ECO:0007669"/>
    <property type="project" value="TreeGrafter"/>
</dbReference>
<name>A0A1Q3F6D9_CULTA</name>
<protein>
    <submittedName>
        <fullName evidence="4">Putative replication factor a 14kd-subunit</fullName>
    </submittedName>
</protein>
<evidence type="ECO:0000256" key="2">
    <source>
        <dbReference type="ARBA" id="ARBA00009761"/>
    </source>
</evidence>
<dbReference type="GO" id="GO:0035861">
    <property type="term" value="C:site of double-strand break"/>
    <property type="evidence" value="ECO:0007669"/>
    <property type="project" value="TreeGrafter"/>
</dbReference>
<dbReference type="InterPro" id="IPR012340">
    <property type="entry name" value="NA-bd_OB-fold"/>
</dbReference>
<evidence type="ECO:0000256" key="3">
    <source>
        <dbReference type="ARBA" id="ARBA00023242"/>
    </source>
</evidence>
<organism evidence="4">
    <name type="scientific">Culex tarsalis</name>
    <name type="common">Encephalitis mosquito</name>
    <dbReference type="NCBI Taxonomy" id="7177"/>
    <lineage>
        <taxon>Eukaryota</taxon>
        <taxon>Metazoa</taxon>
        <taxon>Ecdysozoa</taxon>
        <taxon>Arthropoda</taxon>
        <taxon>Hexapoda</taxon>
        <taxon>Insecta</taxon>
        <taxon>Pterygota</taxon>
        <taxon>Neoptera</taxon>
        <taxon>Endopterygota</taxon>
        <taxon>Diptera</taxon>
        <taxon>Nematocera</taxon>
        <taxon>Culicoidea</taxon>
        <taxon>Culicidae</taxon>
        <taxon>Culicinae</taxon>
        <taxon>Culicini</taxon>
        <taxon>Culex</taxon>
        <taxon>Culex</taxon>
    </lineage>
</organism>
<dbReference type="SUPFAM" id="SSF50249">
    <property type="entry name" value="Nucleic acid-binding proteins"/>
    <property type="match status" value="1"/>
</dbReference>
<dbReference type="GO" id="GO:0003697">
    <property type="term" value="F:single-stranded DNA binding"/>
    <property type="evidence" value="ECO:0007669"/>
    <property type="project" value="TreeGrafter"/>
</dbReference>
<comment type="similarity">
    <text evidence="2">Belongs to the replication factor A protein 3 family.</text>
</comment>
<reference evidence="4" key="1">
    <citation type="submission" date="2017-01" db="EMBL/GenBank/DDBJ databases">
        <title>A deep insight into the sialotranscriptome of adult male and female Cluex tarsalis mosquitoes.</title>
        <authorList>
            <person name="Ribeiro J.M."/>
            <person name="Moreira F."/>
            <person name="Bernard K.A."/>
            <person name="Calvo E."/>
        </authorList>
    </citation>
    <scope>NUCLEOTIDE SEQUENCE</scope>
    <source>
        <strain evidence="4">Kern County</strain>
        <tissue evidence="4">Salivary glands</tissue>
    </source>
</reference>
<accession>A0A1Q3F6D9</accession>
<comment type="subcellular location">
    <subcellularLocation>
        <location evidence="1">Nucleus</location>
    </subcellularLocation>
</comment>
<dbReference type="GO" id="GO:0005662">
    <property type="term" value="C:DNA replication factor A complex"/>
    <property type="evidence" value="ECO:0007669"/>
    <property type="project" value="TreeGrafter"/>
</dbReference>
<dbReference type="InterPro" id="IPR013970">
    <property type="entry name" value="Rfa2"/>
</dbReference>
<dbReference type="PANTHER" id="PTHR15114:SF1">
    <property type="entry name" value="REPLICATION PROTEIN A 14 KDA SUBUNIT"/>
    <property type="match status" value="1"/>
</dbReference>
<dbReference type="Pfam" id="PF08661">
    <property type="entry name" value="Rep_fac-A_3"/>
    <property type="match status" value="1"/>
</dbReference>
<proteinExistence type="inferred from homology"/>